<evidence type="ECO:0000313" key="1">
    <source>
        <dbReference type="EMBL" id="MBC8673900.1"/>
    </source>
</evidence>
<gene>
    <name evidence="1" type="ORF">H2136_06260</name>
</gene>
<reference evidence="1" key="1">
    <citation type="submission" date="2020-07" db="EMBL/GenBank/DDBJ databases">
        <title>Carbapenem Resistant Aeromonas hydrophila Carrying blacphA7 Isolated from Two Solid Organ Transplant Patients.</title>
        <authorList>
            <person name="Hilt E."/>
            <person name="Fitzwater S.P."/>
            <person name="Ward K."/>
            <person name="De St Maurice A."/>
            <person name="Chandrasekaran S."/>
            <person name="Garner O.B."/>
            <person name="Yang S."/>
        </authorList>
    </citation>
    <scope>NUCLEOTIDE SEQUENCE</scope>
    <source>
        <strain evidence="1">B-1</strain>
    </source>
</reference>
<sequence length="72" mass="7380">MTVIGLEHLRGELTQPLIDRYLAGGNVSELATMLKSSTWSPPCSSGPGAGMRIVALTMAVPPDPSSVGPSTA</sequence>
<dbReference type="Gene3D" id="3.40.50.11550">
    <property type="match status" value="1"/>
</dbReference>
<dbReference type="EMBL" id="JACLAN010000002">
    <property type="protein sequence ID" value="MBC8673900.1"/>
    <property type="molecule type" value="Genomic_DNA"/>
</dbReference>
<comment type="caution">
    <text evidence="1">The sequence shown here is derived from an EMBL/GenBank/DDBJ whole genome shotgun (WGS) entry which is preliminary data.</text>
</comment>
<accession>A0A926FNG4</accession>
<dbReference type="AlphaFoldDB" id="A0A926FNG4"/>
<proteinExistence type="predicted"/>
<dbReference type="SUPFAM" id="SSF159501">
    <property type="entry name" value="EreA/ChaN-like"/>
    <property type="match status" value="1"/>
</dbReference>
<name>A0A926FNG4_AERHY</name>
<organism evidence="1">
    <name type="scientific">Aeromonas hydrophila</name>
    <dbReference type="NCBI Taxonomy" id="644"/>
    <lineage>
        <taxon>Bacteria</taxon>
        <taxon>Pseudomonadati</taxon>
        <taxon>Pseudomonadota</taxon>
        <taxon>Gammaproteobacteria</taxon>
        <taxon>Aeromonadales</taxon>
        <taxon>Aeromonadaceae</taxon>
        <taxon>Aeromonas</taxon>
    </lineage>
</organism>
<protein>
    <submittedName>
        <fullName evidence="1">Uncharacterized protein</fullName>
    </submittedName>
</protein>